<dbReference type="EMBL" id="LACI01000182">
    <property type="protein sequence ID" value="KJU87416.1"/>
    <property type="molecule type" value="Genomic_DNA"/>
</dbReference>
<evidence type="ECO:0000313" key="2">
    <source>
        <dbReference type="Proteomes" id="UP000033423"/>
    </source>
</evidence>
<evidence type="ECO:0000313" key="1">
    <source>
        <dbReference type="EMBL" id="KJU87416.1"/>
    </source>
</evidence>
<sequence>MKYKEDTNSRYKILGYVTNMDWSGDELIAWVYGRCGKSEQAHDAVKNDFAGGHFPSGDFGENAAWWWITVLAHNFNVLMKRMVLGHSWINKRMKAI</sequence>
<protein>
    <submittedName>
        <fullName evidence="1">Transposase, IS4 family</fullName>
    </submittedName>
</protein>
<organism evidence="1 2">
    <name type="scientific">Candidatus Magnetobacterium bavaricum</name>
    <dbReference type="NCBI Taxonomy" id="29290"/>
    <lineage>
        <taxon>Bacteria</taxon>
        <taxon>Pseudomonadati</taxon>
        <taxon>Nitrospirota</taxon>
        <taxon>Thermodesulfovibrionia</taxon>
        <taxon>Thermodesulfovibrionales</taxon>
        <taxon>Candidatus Magnetobacteriaceae</taxon>
        <taxon>Candidatus Magnetobacterium</taxon>
    </lineage>
</organism>
<feature type="non-terminal residue" evidence="1">
    <location>
        <position position="96"/>
    </location>
</feature>
<keyword evidence="2" id="KW-1185">Reference proteome</keyword>
<reference evidence="1 2" key="1">
    <citation type="submission" date="2015-02" db="EMBL/GenBank/DDBJ databases">
        <title>Single-cell genomics of uncultivated deep-branching MTB reveals a conserved set of magnetosome genes.</title>
        <authorList>
            <person name="Kolinko S."/>
            <person name="Richter M."/>
            <person name="Glockner F.O."/>
            <person name="Brachmann A."/>
            <person name="Schuler D."/>
        </authorList>
    </citation>
    <scope>NUCLEOTIDE SEQUENCE [LARGE SCALE GENOMIC DNA]</scope>
    <source>
        <strain evidence="1">TM-1</strain>
    </source>
</reference>
<gene>
    <name evidence="1" type="ORF">MBAV_000390</name>
</gene>
<name>A0A0F3GZT1_9BACT</name>
<accession>A0A0F3GZT1</accession>
<proteinExistence type="predicted"/>
<dbReference type="AlphaFoldDB" id="A0A0F3GZT1"/>
<comment type="caution">
    <text evidence="1">The sequence shown here is derived from an EMBL/GenBank/DDBJ whole genome shotgun (WGS) entry which is preliminary data.</text>
</comment>
<dbReference type="Proteomes" id="UP000033423">
    <property type="component" value="Unassembled WGS sequence"/>
</dbReference>